<gene>
    <name evidence="2" type="ORF">BCON_0119g00120</name>
</gene>
<evidence type="ECO:0000313" key="2">
    <source>
        <dbReference type="EMBL" id="TGO53688.1"/>
    </source>
</evidence>
<organism evidence="2 3">
    <name type="scientific">Botryotinia convoluta</name>
    <dbReference type="NCBI Taxonomy" id="54673"/>
    <lineage>
        <taxon>Eukaryota</taxon>
        <taxon>Fungi</taxon>
        <taxon>Dikarya</taxon>
        <taxon>Ascomycota</taxon>
        <taxon>Pezizomycotina</taxon>
        <taxon>Leotiomycetes</taxon>
        <taxon>Helotiales</taxon>
        <taxon>Sclerotiniaceae</taxon>
        <taxon>Botryotinia</taxon>
    </lineage>
</organism>
<name>A0A4Z1HWT7_9HELO</name>
<keyword evidence="3" id="KW-1185">Reference proteome</keyword>
<protein>
    <submittedName>
        <fullName evidence="2">Uncharacterized protein</fullName>
    </submittedName>
</protein>
<dbReference type="Proteomes" id="UP000297527">
    <property type="component" value="Unassembled WGS sequence"/>
</dbReference>
<dbReference type="AlphaFoldDB" id="A0A4Z1HWT7"/>
<sequence>MGKLIEHQEVEEEKEGGEKDNAKENDDEEDDNCCDTSEYVHTSYEDVIITTEVISTITKRERKRKVMNNE</sequence>
<evidence type="ECO:0000313" key="3">
    <source>
        <dbReference type="Proteomes" id="UP000297527"/>
    </source>
</evidence>
<comment type="caution">
    <text evidence="2">The sequence shown here is derived from an EMBL/GenBank/DDBJ whole genome shotgun (WGS) entry which is preliminary data.</text>
</comment>
<proteinExistence type="predicted"/>
<reference evidence="2 3" key="1">
    <citation type="submission" date="2017-12" db="EMBL/GenBank/DDBJ databases">
        <title>Comparative genomics of Botrytis spp.</title>
        <authorList>
            <person name="Valero-Jimenez C.A."/>
            <person name="Tapia P."/>
            <person name="Veloso J."/>
            <person name="Silva-Moreno E."/>
            <person name="Staats M."/>
            <person name="Valdes J.H."/>
            <person name="Van Kan J.A.L."/>
        </authorList>
    </citation>
    <scope>NUCLEOTIDE SEQUENCE [LARGE SCALE GENOMIC DNA]</scope>
    <source>
        <strain evidence="2 3">MUCL11595</strain>
    </source>
</reference>
<accession>A0A4Z1HWT7</accession>
<dbReference type="EMBL" id="PQXN01000119">
    <property type="protein sequence ID" value="TGO53688.1"/>
    <property type="molecule type" value="Genomic_DNA"/>
</dbReference>
<feature type="region of interest" description="Disordered" evidence="1">
    <location>
        <begin position="1"/>
        <end position="33"/>
    </location>
</feature>
<evidence type="ECO:0000256" key="1">
    <source>
        <dbReference type="SAM" id="MobiDB-lite"/>
    </source>
</evidence>